<keyword evidence="5 8" id="KW-0472">Membrane</keyword>
<comment type="subcellular location">
    <subcellularLocation>
        <location evidence="1">Membrane</location>
        <topology evidence="1">Multi-pass membrane protein</topology>
    </subcellularLocation>
</comment>
<evidence type="ECO:0000256" key="1">
    <source>
        <dbReference type="ARBA" id="ARBA00004141"/>
    </source>
</evidence>
<evidence type="ECO:0000259" key="9">
    <source>
        <dbReference type="Pfam" id="PF04138"/>
    </source>
</evidence>
<name>A0ABR7YXS0_9PSED</name>
<evidence type="ECO:0000256" key="3">
    <source>
        <dbReference type="ARBA" id="ARBA00022692"/>
    </source>
</evidence>
<dbReference type="InterPro" id="IPR051401">
    <property type="entry name" value="GtrA_CellWall_Glycosyl"/>
</dbReference>
<dbReference type="InterPro" id="IPR016480">
    <property type="entry name" value="Glc_translocase_bactprenl-link"/>
</dbReference>
<accession>A0ABR7YXS0</accession>
<keyword evidence="2 7" id="KW-0813">Transport</keyword>
<dbReference type="RefSeq" id="WP_190417885.1">
    <property type="nucleotide sequence ID" value="NZ_JAAOCA010000004.1"/>
</dbReference>
<dbReference type="PIRSF" id="PIRSF006298">
    <property type="entry name" value="GtrA_prd"/>
    <property type="match status" value="1"/>
</dbReference>
<evidence type="ECO:0000313" key="10">
    <source>
        <dbReference type="EMBL" id="MBD1598006.1"/>
    </source>
</evidence>
<protein>
    <recommendedName>
        <fullName evidence="7">Bactoprenol-linked glucose translocase</fullName>
    </recommendedName>
</protein>
<keyword evidence="11" id="KW-1185">Reference proteome</keyword>
<dbReference type="PANTHER" id="PTHR38459:SF1">
    <property type="entry name" value="PROPHAGE BACTOPRENOL-LINKED GLUCOSE TRANSLOCASE HOMOLOG"/>
    <property type="match status" value="1"/>
</dbReference>
<comment type="similarity">
    <text evidence="7">Belongs to the gtrA family.</text>
</comment>
<evidence type="ECO:0000313" key="11">
    <source>
        <dbReference type="Proteomes" id="UP000805841"/>
    </source>
</evidence>
<evidence type="ECO:0000256" key="2">
    <source>
        <dbReference type="ARBA" id="ARBA00022448"/>
    </source>
</evidence>
<proteinExistence type="inferred from homology"/>
<feature type="transmembrane region" description="Helical" evidence="8">
    <location>
        <begin position="39"/>
        <end position="58"/>
    </location>
</feature>
<feature type="transmembrane region" description="Helical" evidence="8">
    <location>
        <begin position="70"/>
        <end position="88"/>
    </location>
</feature>
<dbReference type="Proteomes" id="UP000805841">
    <property type="component" value="Unassembled WGS sequence"/>
</dbReference>
<evidence type="ECO:0000256" key="6">
    <source>
        <dbReference type="ARBA" id="ARBA00025595"/>
    </source>
</evidence>
<keyword evidence="4 8" id="KW-1133">Transmembrane helix</keyword>
<dbReference type="Pfam" id="PF04138">
    <property type="entry name" value="GtrA_DPMS_TM"/>
    <property type="match status" value="1"/>
</dbReference>
<comment type="function">
    <text evidence="6 7">Involved in O antigen modification. Involved in the translocation of bactoprenol-linked glucose across the cytoplasmic membrane.</text>
</comment>
<evidence type="ECO:0000256" key="7">
    <source>
        <dbReference type="PIRNR" id="PIRNR006298"/>
    </source>
</evidence>
<evidence type="ECO:0000256" key="4">
    <source>
        <dbReference type="ARBA" id="ARBA00022989"/>
    </source>
</evidence>
<evidence type="ECO:0000256" key="8">
    <source>
        <dbReference type="SAM" id="Phobius"/>
    </source>
</evidence>
<feature type="transmembrane region" description="Helical" evidence="8">
    <location>
        <begin position="94"/>
        <end position="115"/>
    </location>
</feature>
<dbReference type="PANTHER" id="PTHR38459">
    <property type="entry name" value="PROPHAGE BACTOPRENOL-LINKED GLUCOSE TRANSLOCASE HOMOLOG"/>
    <property type="match status" value="1"/>
</dbReference>
<evidence type="ECO:0000256" key="5">
    <source>
        <dbReference type="ARBA" id="ARBA00023136"/>
    </source>
</evidence>
<keyword evidence="3 8" id="KW-0812">Transmembrane</keyword>
<reference evidence="10 11" key="1">
    <citation type="journal article" date="2020" name="Insects">
        <title>Bacteria Belonging to Pseudomonas typographi sp. nov. from the Bark Beetle Ips typographus Have Genomic Potential to Aid in the Host Ecology.</title>
        <authorList>
            <person name="Peral-Aranega E."/>
            <person name="Saati-Santamaria Z."/>
            <person name="Kolarik M."/>
            <person name="Rivas R."/>
            <person name="Garcia-Fraile P."/>
        </authorList>
    </citation>
    <scope>NUCLEOTIDE SEQUENCE [LARGE SCALE GENOMIC DNA]</scope>
    <source>
        <strain evidence="10 11">CA3A</strain>
    </source>
</reference>
<comment type="caution">
    <text evidence="10">The sequence shown here is derived from an EMBL/GenBank/DDBJ whole genome shotgun (WGS) entry which is preliminary data.</text>
</comment>
<dbReference type="EMBL" id="JAAOCA010000004">
    <property type="protein sequence ID" value="MBD1598006.1"/>
    <property type="molecule type" value="Genomic_DNA"/>
</dbReference>
<dbReference type="InterPro" id="IPR007267">
    <property type="entry name" value="GtrA_DPMS_TM"/>
</dbReference>
<feature type="domain" description="GtrA/DPMS transmembrane" evidence="9">
    <location>
        <begin position="11"/>
        <end position="114"/>
    </location>
</feature>
<organism evidence="10 11">
    <name type="scientific">Pseudomonas typographi</name>
    <dbReference type="NCBI Taxonomy" id="2715964"/>
    <lineage>
        <taxon>Bacteria</taxon>
        <taxon>Pseudomonadati</taxon>
        <taxon>Pseudomonadota</taxon>
        <taxon>Gammaproteobacteria</taxon>
        <taxon>Pseudomonadales</taxon>
        <taxon>Pseudomonadaceae</taxon>
        <taxon>Pseudomonas</taxon>
    </lineage>
</organism>
<feature type="transmembrane region" description="Helical" evidence="8">
    <location>
        <begin position="12"/>
        <end position="33"/>
    </location>
</feature>
<sequence length="125" mass="13875">MITPGIKAFVRYACVGAANTCIHWSLFLGLVYLAGRGQASANVLAFLAAVTFSYFVNARWTFRTAVSWRRYLYFTCFMAGMAAASGWVAQRLMWPPLLTLCLFSAASLVLGYRYAHGVVFKQGPR</sequence>
<gene>
    <name evidence="10" type="ORF">HAQ05_04670</name>
</gene>